<feature type="domain" description="Xylose isomerase-like TIM barrel" evidence="1">
    <location>
        <begin position="47"/>
        <end position="280"/>
    </location>
</feature>
<dbReference type="PANTHER" id="PTHR12110">
    <property type="entry name" value="HYDROXYPYRUVATE ISOMERASE"/>
    <property type="match status" value="1"/>
</dbReference>
<dbReference type="InterPro" id="IPR050312">
    <property type="entry name" value="IolE/XylAMocC-like"/>
</dbReference>
<evidence type="ECO:0000313" key="2">
    <source>
        <dbReference type="EMBL" id="AWI09724.1"/>
    </source>
</evidence>
<dbReference type="OrthoDB" id="3185623at2"/>
<dbReference type="SUPFAM" id="SSF51658">
    <property type="entry name" value="Xylose isomerase-like"/>
    <property type="match status" value="1"/>
</dbReference>
<proteinExistence type="predicted"/>
<dbReference type="InterPro" id="IPR036237">
    <property type="entry name" value="Xyl_isomerase-like_sf"/>
</dbReference>
<dbReference type="PANTHER" id="PTHR12110:SF41">
    <property type="entry name" value="INOSOSE DEHYDRATASE"/>
    <property type="match status" value="1"/>
</dbReference>
<keyword evidence="3" id="KW-1185">Reference proteome</keyword>
<evidence type="ECO:0000313" key="3">
    <source>
        <dbReference type="Proteomes" id="UP000244896"/>
    </source>
</evidence>
<dbReference type="EMBL" id="CP023004">
    <property type="protein sequence ID" value="AWI09724.1"/>
    <property type="molecule type" value="Genomic_DNA"/>
</dbReference>
<evidence type="ECO:0000259" key="1">
    <source>
        <dbReference type="Pfam" id="PF01261"/>
    </source>
</evidence>
<organism evidence="2 3">
    <name type="scientific">Ereboglobus luteus</name>
    <dbReference type="NCBI Taxonomy" id="1796921"/>
    <lineage>
        <taxon>Bacteria</taxon>
        <taxon>Pseudomonadati</taxon>
        <taxon>Verrucomicrobiota</taxon>
        <taxon>Opitutia</taxon>
        <taxon>Opitutales</taxon>
        <taxon>Opitutaceae</taxon>
        <taxon>Ereboglobus</taxon>
    </lineage>
</organism>
<dbReference type="AlphaFoldDB" id="A0A2U8E594"/>
<dbReference type="RefSeq" id="WP_108825538.1">
    <property type="nucleotide sequence ID" value="NZ_CP023004.1"/>
</dbReference>
<dbReference type="Proteomes" id="UP000244896">
    <property type="component" value="Chromosome"/>
</dbReference>
<reference evidence="2 3" key="1">
    <citation type="journal article" date="2018" name="Syst. Appl. Microbiol.">
        <title>Ereboglobus luteus gen. nov. sp. nov. from cockroach guts, and new insights into the oxygen relationship of the genera Opitutus and Didymococcus (Verrucomicrobia: Opitutaceae).</title>
        <authorList>
            <person name="Tegtmeier D."/>
            <person name="Belitz A."/>
            <person name="Radek R."/>
            <person name="Heimerl T."/>
            <person name="Brune A."/>
        </authorList>
    </citation>
    <scope>NUCLEOTIDE SEQUENCE [LARGE SCALE GENOMIC DNA]</scope>
    <source>
        <strain evidence="2 3">Ho45</strain>
    </source>
</reference>
<dbReference type="KEGG" id="elut:CKA38_11095"/>
<sequence>MSTETAPSTNAAERIAVCSWSLEPANLRDLLDKLALTGATRVQLDLDPLHVSPDAWRDCAAVFAQNKIALVSGMVRCVGEDYSTLESIRVTGGIAPDGTWAQNLENFGKCAAIAAQLRIPLITLHAGFFPHQEDKTGFEKMISRVAAVANLFASHGIALGLETGQETAAELAEFLTALNNKNTGVNFDPANMILYGKGDPIDALDVLAPWLRQIHIKDARYAKTAGEWGEEVAAGEGAVDWPRFLEKLASLNYTGDLVIEREAGAQRVADIRTARELLAKYLGNK</sequence>
<accession>A0A2U8E594</accession>
<protein>
    <recommendedName>
        <fullName evidence="1">Xylose isomerase-like TIM barrel domain-containing protein</fullName>
    </recommendedName>
</protein>
<dbReference type="InterPro" id="IPR013022">
    <property type="entry name" value="Xyl_isomerase-like_TIM-brl"/>
</dbReference>
<name>A0A2U8E594_9BACT</name>
<dbReference type="Gene3D" id="3.20.20.150">
    <property type="entry name" value="Divalent-metal-dependent TIM barrel enzymes"/>
    <property type="match status" value="1"/>
</dbReference>
<gene>
    <name evidence="2" type="ORF">CKA38_11095</name>
</gene>
<dbReference type="Pfam" id="PF01261">
    <property type="entry name" value="AP_endonuc_2"/>
    <property type="match status" value="1"/>
</dbReference>